<dbReference type="PANTHER" id="PTHR33371">
    <property type="entry name" value="INTERMEMBRANE PHOSPHOLIPID TRANSPORT SYSTEM BINDING PROTEIN MLAD-RELATED"/>
    <property type="match status" value="1"/>
</dbReference>
<proteinExistence type="predicted"/>
<dbReference type="RefSeq" id="WP_265133524.1">
    <property type="nucleotide sequence ID" value="NZ_FXTX01000001.1"/>
</dbReference>
<dbReference type="AlphaFoldDB" id="A0AA45WID2"/>
<name>A0AA45WID2_9AQUI</name>
<dbReference type="PANTHER" id="PTHR33371:SF4">
    <property type="entry name" value="INTERMEMBRANE PHOSPHOLIPID TRANSPORT SYSTEM BINDING PROTEIN MLAD"/>
    <property type="match status" value="1"/>
</dbReference>
<dbReference type="Proteomes" id="UP001157947">
    <property type="component" value="Unassembled WGS sequence"/>
</dbReference>
<evidence type="ECO:0000256" key="1">
    <source>
        <dbReference type="SAM" id="Phobius"/>
    </source>
</evidence>
<dbReference type="InterPro" id="IPR003399">
    <property type="entry name" value="Mce/MlaD"/>
</dbReference>
<protein>
    <submittedName>
        <fullName evidence="3">Phospholipid/cholesterol/gamma-HCH transport system substrate-binding protein</fullName>
    </submittedName>
</protein>
<dbReference type="SUPFAM" id="SSF58104">
    <property type="entry name" value="Methyl-accepting chemotaxis protein (MCP) signaling domain"/>
    <property type="match status" value="1"/>
</dbReference>
<organism evidence="3 4">
    <name type="scientific">Venenivibrio stagnispumantis</name>
    <dbReference type="NCBI Taxonomy" id="407998"/>
    <lineage>
        <taxon>Bacteria</taxon>
        <taxon>Pseudomonadati</taxon>
        <taxon>Aquificota</taxon>
        <taxon>Aquificia</taxon>
        <taxon>Aquificales</taxon>
        <taxon>Hydrogenothermaceae</taxon>
        <taxon>Venenivibrio</taxon>
    </lineage>
</organism>
<accession>A0AA45WID2</accession>
<keyword evidence="4" id="KW-1185">Reference proteome</keyword>
<gene>
    <name evidence="3" type="ORF">SAMN06264868_10171</name>
</gene>
<comment type="caution">
    <text evidence="3">The sequence shown here is derived from an EMBL/GenBank/DDBJ whole genome shotgun (WGS) entry which is preliminary data.</text>
</comment>
<keyword evidence="1" id="KW-1133">Transmembrane helix</keyword>
<dbReference type="Gene3D" id="1.10.287.950">
    <property type="entry name" value="Methyl-accepting chemotaxis protein"/>
    <property type="match status" value="1"/>
</dbReference>
<evidence type="ECO:0000313" key="4">
    <source>
        <dbReference type="Proteomes" id="UP001157947"/>
    </source>
</evidence>
<feature type="transmembrane region" description="Helical" evidence="1">
    <location>
        <begin position="7"/>
        <end position="26"/>
    </location>
</feature>
<sequence>MKTQLKVGIFVTIIALIAGYLIITFGNKNFGVATKYYYVYFDDAGGLSKGADVQVRGVKAGMVDDITFENSKVKVKFSINKDIPIYKDAKIYIRTYGLMGDKYIYVDPGNPSAGELAEGNVIQNVQMVATTEDTMQAVKEAANKFGNLSETLNQATGDDRLKKLLEDFDRFAATTADTVSENRENIKASIENIKAITASLRETLPPLIAKIDKTVDNVEKITSENREDIRALIANLKETSAALKEKTPKVLDSVEKAANQVDVVLSENRGDIKVSIEQLRESTKQLHEILAKVNEGRGTLGKLVNDDSLYNNTNEGVKSFAKPFKIVNDSRLDIQMYGEKHTGNKDSKAGFGAAFIPSDDRYYYVGILSNSNGTVSKKEEVTAGGTTTTYVTKSYGILFDLQYARRLLTFGATQFWIRAGIKDSSADIGADLVLSDNLKLYSDLYRFNRKDLVNQPNNPQLDIGFQYKFGDTPFFIRAGGSDLANRSVRGFYIGGGLLFTDDYLKYLFSSIPIRR</sequence>
<dbReference type="Pfam" id="PF02470">
    <property type="entry name" value="MlaD"/>
    <property type="match status" value="1"/>
</dbReference>
<reference evidence="3" key="1">
    <citation type="submission" date="2017-05" db="EMBL/GenBank/DDBJ databases">
        <authorList>
            <person name="Varghese N."/>
            <person name="Submissions S."/>
        </authorList>
    </citation>
    <scope>NUCLEOTIDE SEQUENCE</scope>
    <source>
        <strain evidence="3">DSM 18763</strain>
    </source>
</reference>
<keyword evidence="1" id="KW-0812">Transmembrane</keyword>
<keyword evidence="1" id="KW-0472">Membrane</keyword>
<feature type="domain" description="Mce/MlaD" evidence="2">
    <location>
        <begin position="34"/>
        <end position="109"/>
    </location>
</feature>
<dbReference type="EMBL" id="FXTX01000001">
    <property type="protein sequence ID" value="SMP00349.1"/>
    <property type="molecule type" value="Genomic_DNA"/>
</dbReference>
<evidence type="ECO:0000259" key="2">
    <source>
        <dbReference type="Pfam" id="PF02470"/>
    </source>
</evidence>
<dbReference type="InterPro" id="IPR052336">
    <property type="entry name" value="MlaD_Phospholipid_Transporter"/>
</dbReference>
<evidence type="ECO:0000313" key="3">
    <source>
        <dbReference type="EMBL" id="SMP00349.1"/>
    </source>
</evidence>